<dbReference type="GO" id="GO:0005737">
    <property type="term" value="C:cytoplasm"/>
    <property type="evidence" value="ECO:0007669"/>
    <property type="project" value="TreeGrafter"/>
</dbReference>
<dbReference type="PANTHER" id="PTHR45527">
    <property type="entry name" value="NONRIBOSOMAL PEPTIDE SYNTHETASE"/>
    <property type="match status" value="1"/>
</dbReference>
<dbReference type="PANTHER" id="PTHR45527:SF16">
    <property type="entry name" value="NONRIBOSOMAL PEPTIDE SYNTHASE ATNA-RELATED"/>
    <property type="match status" value="1"/>
</dbReference>
<dbReference type="EMBL" id="CAJVRC010000835">
    <property type="protein sequence ID" value="CAG8885653.1"/>
    <property type="molecule type" value="Genomic_DNA"/>
</dbReference>
<dbReference type="GO" id="GO:0044550">
    <property type="term" value="P:secondary metabolite biosynthetic process"/>
    <property type="evidence" value="ECO:0007669"/>
    <property type="project" value="TreeGrafter"/>
</dbReference>
<dbReference type="Proteomes" id="UP001154252">
    <property type="component" value="Unassembled WGS sequence"/>
</dbReference>
<evidence type="ECO:0000313" key="3">
    <source>
        <dbReference type="EMBL" id="CAG8885653.1"/>
    </source>
</evidence>
<sequence length="351" mass="38276">MDMAGALAGYVPGREQLLTMAMNLDSPIRELLRTNCRSIDSLKPDAASRIRFNTAIEFRINKLGEPLQLEIEETDKALFFWTVSDGEKLRFTLKHNSAALPNQQAKSIAGSMMQAIQCFWQDPNQKVRDVDLVDQRSRRYIAQWNNRAMALDYHLSIAGSVDEISHLKPDAQAIASWDGELTYDQLENLSTRLALHLRGLGIGEGVMVPLCFGKSLWAIVATLAVLKSGAAFVPLDTSHPLARLKEIIAHVNAGFVLVSDQHAALFAGTADNVIVISESTVGHLQDVGILAHHAQPHHVAYVLFTSGSTGSPKGCVVEHRALAAVICHGEALGINTESRGLSLHHTALVFP</sequence>
<proteinExistence type="predicted"/>
<dbReference type="PROSITE" id="PS00455">
    <property type="entry name" value="AMP_BINDING"/>
    <property type="match status" value="1"/>
</dbReference>
<keyword evidence="4" id="KW-1185">Reference proteome</keyword>
<dbReference type="AlphaFoldDB" id="A0A9W4P165"/>
<dbReference type="OrthoDB" id="4511082at2759"/>
<dbReference type="InterPro" id="IPR000873">
    <property type="entry name" value="AMP-dep_synth/lig_dom"/>
</dbReference>
<dbReference type="GO" id="GO:0043041">
    <property type="term" value="P:amino acid activation for nonribosomal peptide biosynthetic process"/>
    <property type="evidence" value="ECO:0007669"/>
    <property type="project" value="TreeGrafter"/>
</dbReference>
<name>A0A9W4P165_9EURO</name>
<evidence type="ECO:0000256" key="1">
    <source>
        <dbReference type="ARBA" id="ARBA00022598"/>
    </source>
</evidence>
<dbReference type="GO" id="GO:0031177">
    <property type="term" value="F:phosphopantetheine binding"/>
    <property type="evidence" value="ECO:0007669"/>
    <property type="project" value="TreeGrafter"/>
</dbReference>
<dbReference type="GO" id="GO:0016874">
    <property type="term" value="F:ligase activity"/>
    <property type="evidence" value="ECO:0007669"/>
    <property type="project" value="UniProtKB-KW"/>
</dbReference>
<accession>A0A9W4P165</accession>
<dbReference type="InterPro" id="IPR020845">
    <property type="entry name" value="AMP-binding_CS"/>
</dbReference>
<evidence type="ECO:0000313" key="4">
    <source>
        <dbReference type="Proteomes" id="UP001154252"/>
    </source>
</evidence>
<comment type="caution">
    <text evidence="3">The sequence shown here is derived from an EMBL/GenBank/DDBJ whole genome shotgun (WGS) entry which is preliminary data.</text>
</comment>
<protein>
    <recommendedName>
        <fullName evidence="2">AMP-dependent synthetase/ligase domain-containing protein</fullName>
    </recommendedName>
</protein>
<organism evidence="3 4">
    <name type="scientific">Penicillium egyptiacum</name>
    <dbReference type="NCBI Taxonomy" id="1303716"/>
    <lineage>
        <taxon>Eukaryota</taxon>
        <taxon>Fungi</taxon>
        <taxon>Dikarya</taxon>
        <taxon>Ascomycota</taxon>
        <taxon>Pezizomycotina</taxon>
        <taxon>Eurotiomycetes</taxon>
        <taxon>Eurotiomycetidae</taxon>
        <taxon>Eurotiales</taxon>
        <taxon>Aspergillaceae</taxon>
        <taxon>Penicillium</taxon>
    </lineage>
</organism>
<dbReference type="Pfam" id="PF00501">
    <property type="entry name" value="AMP-binding"/>
    <property type="match status" value="1"/>
</dbReference>
<dbReference type="SUPFAM" id="SSF56801">
    <property type="entry name" value="Acetyl-CoA synthetase-like"/>
    <property type="match status" value="1"/>
</dbReference>
<dbReference type="Gene3D" id="3.40.50.980">
    <property type="match status" value="2"/>
</dbReference>
<keyword evidence="1" id="KW-0436">Ligase</keyword>
<gene>
    <name evidence="3" type="ORF">PEGY_LOCUS479</name>
</gene>
<dbReference type="Gene3D" id="3.30.559.30">
    <property type="entry name" value="Nonribosomal peptide synthetase, condensation domain"/>
    <property type="match status" value="1"/>
</dbReference>
<evidence type="ECO:0000259" key="2">
    <source>
        <dbReference type="Pfam" id="PF00501"/>
    </source>
</evidence>
<reference evidence="3" key="1">
    <citation type="submission" date="2021-07" db="EMBL/GenBank/DDBJ databases">
        <authorList>
            <person name="Branca A.L. A."/>
        </authorList>
    </citation>
    <scope>NUCLEOTIDE SEQUENCE</scope>
</reference>
<feature type="domain" description="AMP-dependent synthetase/ligase" evidence="2">
    <location>
        <begin position="168"/>
        <end position="328"/>
    </location>
</feature>